<protein>
    <submittedName>
        <fullName evidence="3">Uncharacterized protein</fullName>
    </submittedName>
</protein>
<dbReference type="AlphaFoldDB" id="M7BF72"/>
<name>M7BF72_CHEMY</name>
<feature type="chain" id="PRO_5004079996" evidence="2">
    <location>
        <begin position="25"/>
        <end position="102"/>
    </location>
</feature>
<accession>M7BF72</accession>
<organism evidence="3 4">
    <name type="scientific">Chelonia mydas</name>
    <name type="common">Green sea-turtle</name>
    <name type="synonym">Chelonia agassizi</name>
    <dbReference type="NCBI Taxonomy" id="8469"/>
    <lineage>
        <taxon>Eukaryota</taxon>
        <taxon>Metazoa</taxon>
        <taxon>Chordata</taxon>
        <taxon>Craniata</taxon>
        <taxon>Vertebrata</taxon>
        <taxon>Euteleostomi</taxon>
        <taxon>Archelosauria</taxon>
        <taxon>Testudinata</taxon>
        <taxon>Testudines</taxon>
        <taxon>Cryptodira</taxon>
        <taxon>Durocryptodira</taxon>
        <taxon>Americhelydia</taxon>
        <taxon>Chelonioidea</taxon>
        <taxon>Cheloniidae</taxon>
        <taxon>Chelonia</taxon>
    </lineage>
</organism>
<evidence type="ECO:0000313" key="3">
    <source>
        <dbReference type="EMBL" id="EMP36601.1"/>
    </source>
</evidence>
<evidence type="ECO:0000256" key="2">
    <source>
        <dbReference type="SAM" id="SignalP"/>
    </source>
</evidence>
<dbReference type="EMBL" id="KB524583">
    <property type="protein sequence ID" value="EMP36601.1"/>
    <property type="molecule type" value="Genomic_DNA"/>
</dbReference>
<evidence type="ECO:0000256" key="1">
    <source>
        <dbReference type="SAM" id="MobiDB-lite"/>
    </source>
</evidence>
<reference evidence="4" key="1">
    <citation type="journal article" date="2013" name="Nat. Genet.">
        <title>The draft genomes of soft-shell turtle and green sea turtle yield insights into the development and evolution of the turtle-specific body plan.</title>
        <authorList>
            <person name="Wang Z."/>
            <person name="Pascual-Anaya J."/>
            <person name="Zadissa A."/>
            <person name="Li W."/>
            <person name="Niimura Y."/>
            <person name="Huang Z."/>
            <person name="Li C."/>
            <person name="White S."/>
            <person name="Xiong Z."/>
            <person name="Fang D."/>
            <person name="Wang B."/>
            <person name="Ming Y."/>
            <person name="Chen Y."/>
            <person name="Zheng Y."/>
            <person name="Kuraku S."/>
            <person name="Pignatelli M."/>
            <person name="Herrero J."/>
            <person name="Beal K."/>
            <person name="Nozawa M."/>
            <person name="Li Q."/>
            <person name="Wang J."/>
            <person name="Zhang H."/>
            <person name="Yu L."/>
            <person name="Shigenobu S."/>
            <person name="Wang J."/>
            <person name="Liu J."/>
            <person name="Flicek P."/>
            <person name="Searle S."/>
            <person name="Wang J."/>
            <person name="Kuratani S."/>
            <person name="Yin Y."/>
            <person name="Aken B."/>
            <person name="Zhang G."/>
            <person name="Irie N."/>
        </authorList>
    </citation>
    <scope>NUCLEOTIDE SEQUENCE [LARGE SCALE GENOMIC DNA]</scope>
</reference>
<dbReference type="Proteomes" id="UP000031443">
    <property type="component" value="Unassembled WGS sequence"/>
</dbReference>
<evidence type="ECO:0000313" key="4">
    <source>
        <dbReference type="Proteomes" id="UP000031443"/>
    </source>
</evidence>
<keyword evidence="2" id="KW-0732">Signal</keyword>
<gene>
    <name evidence="3" type="ORF">UY3_06224</name>
</gene>
<proteinExistence type="predicted"/>
<keyword evidence="4" id="KW-1185">Reference proteome</keyword>
<feature type="compositionally biased region" description="Low complexity" evidence="1">
    <location>
        <begin position="72"/>
        <end position="82"/>
    </location>
</feature>
<feature type="signal peptide" evidence="2">
    <location>
        <begin position="1"/>
        <end position="24"/>
    </location>
</feature>
<sequence>MASVVSMRRASWLLLSGLSSGAQAAMQDLPFDGKVLFAEQTDTKLHGMKDSRMTLQTLDLYVPAPAKSKFRPQQAPTQATQPKYDAAYNKSSVYKRRPQRQS</sequence>
<feature type="region of interest" description="Disordered" evidence="1">
    <location>
        <begin position="66"/>
        <end position="102"/>
    </location>
</feature>
<feature type="compositionally biased region" description="Basic residues" evidence="1">
    <location>
        <begin position="93"/>
        <end position="102"/>
    </location>
</feature>